<evidence type="ECO:0000313" key="3">
    <source>
        <dbReference type="Proteomes" id="UP001482620"/>
    </source>
</evidence>
<protein>
    <submittedName>
        <fullName evidence="2">Uncharacterized protein</fullName>
    </submittedName>
</protein>
<reference evidence="2 3" key="1">
    <citation type="submission" date="2021-06" db="EMBL/GenBank/DDBJ databases">
        <authorList>
            <person name="Palmer J.M."/>
        </authorList>
    </citation>
    <scope>NUCLEOTIDE SEQUENCE [LARGE SCALE GENOMIC DNA]</scope>
    <source>
        <strain evidence="3">if_2019</strain>
        <tissue evidence="2">Muscle</tissue>
    </source>
</reference>
<keyword evidence="3" id="KW-1185">Reference proteome</keyword>
<comment type="caution">
    <text evidence="2">The sequence shown here is derived from an EMBL/GenBank/DDBJ whole genome shotgun (WGS) entry which is preliminary data.</text>
</comment>
<dbReference type="EMBL" id="JAHRIQ010105013">
    <property type="protein sequence ID" value="MEQ2255103.1"/>
    <property type="molecule type" value="Genomic_DNA"/>
</dbReference>
<feature type="region of interest" description="Disordered" evidence="1">
    <location>
        <begin position="24"/>
        <end position="47"/>
    </location>
</feature>
<sequence length="111" mass="12243">MSSSAGNRPVPSLFHLTTSVVHTHTHTHKHLRRHTSKQTHTGNTHATWLPSFGQQMWQSRCCAKQPGPDVWPGLSSSQTLFPLFFPPSPTQCSPPPCLSSTPPSLFNTPHP</sequence>
<name>A0ABV0VFL0_9TELE</name>
<evidence type="ECO:0000256" key="1">
    <source>
        <dbReference type="SAM" id="MobiDB-lite"/>
    </source>
</evidence>
<feature type="compositionally biased region" description="Pro residues" evidence="1">
    <location>
        <begin position="87"/>
        <end position="97"/>
    </location>
</feature>
<dbReference type="Proteomes" id="UP001482620">
    <property type="component" value="Unassembled WGS sequence"/>
</dbReference>
<accession>A0ABV0VFL0</accession>
<organism evidence="2 3">
    <name type="scientific">Ilyodon furcidens</name>
    <name type="common">goldbreast splitfin</name>
    <dbReference type="NCBI Taxonomy" id="33524"/>
    <lineage>
        <taxon>Eukaryota</taxon>
        <taxon>Metazoa</taxon>
        <taxon>Chordata</taxon>
        <taxon>Craniata</taxon>
        <taxon>Vertebrata</taxon>
        <taxon>Euteleostomi</taxon>
        <taxon>Actinopterygii</taxon>
        <taxon>Neopterygii</taxon>
        <taxon>Teleostei</taxon>
        <taxon>Neoteleostei</taxon>
        <taxon>Acanthomorphata</taxon>
        <taxon>Ovalentaria</taxon>
        <taxon>Atherinomorphae</taxon>
        <taxon>Cyprinodontiformes</taxon>
        <taxon>Goodeidae</taxon>
        <taxon>Ilyodon</taxon>
    </lineage>
</organism>
<feature type="compositionally biased region" description="Polar residues" evidence="1">
    <location>
        <begin position="38"/>
        <end position="47"/>
    </location>
</feature>
<gene>
    <name evidence="2" type="ORF">ILYODFUR_010296</name>
</gene>
<feature type="region of interest" description="Disordered" evidence="1">
    <location>
        <begin position="87"/>
        <end position="111"/>
    </location>
</feature>
<proteinExistence type="predicted"/>
<evidence type="ECO:0000313" key="2">
    <source>
        <dbReference type="EMBL" id="MEQ2255103.1"/>
    </source>
</evidence>
<feature type="compositionally biased region" description="Basic residues" evidence="1">
    <location>
        <begin position="24"/>
        <end position="37"/>
    </location>
</feature>